<sequence>MYETLGPRNKQNYHRLSPNLVHASTEMDDTSPRNIKNLIQDGLKYVSENKKELDLIVKKIIKNK</sequence>
<keyword evidence="2" id="KW-1185">Reference proteome</keyword>
<dbReference type="RefSeq" id="WP_310027086.1">
    <property type="nucleotide sequence ID" value="NZ_JAVDVI010000010.1"/>
</dbReference>
<accession>A0ABU1TRL0</accession>
<dbReference type="Gene3D" id="3.40.1090.10">
    <property type="entry name" value="Cytosolic phospholipase A2 catalytic domain"/>
    <property type="match status" value="1"/>
</dbReference>
<organism evidence="1 2">
    <name type="scientific">Flavobacterium arsenatis</name>
    <dbReference type="NCBI Taxonomy" id="1484332"/>
    <lineage>
        <taxon>Bacteria</taxon>
        <taxon>Pseudomonadati</taxon>
        <taxon>Bacteroidota</taxon>
        <taxon>Flavobacteriia</taxon>
        <taxon>Flavobacteriales</taxon>
        <taxon>Flavobacteriaceae</taxon>
        <taxon>Flavobacterium</taxon>
    </lineage>
</organism>
<proteinExistence type="predicted"/>
<evidence type="ECO:0000313" key="1">
    <source>
        <dbReference type="EMBL" id="MDR6968490.1"/>
    </source>
</evidence>
<evidence type="ECO:0000313" key="2">
    <source>
        <dbReference type="Proteomes" id="UP001255185"/>
    </source>
</evidence>
<dbReference type="Proteomes" id="UP001255185">
    <property type="component" value="Unassembled WGS sequence"/>
</dbReference>
<dbReference type="EMBL" id="JAVDVI010000010">
    <property type="protein sequence ID" value="MDR6968490.1"/>
    <property type="molecule type" value="Genomic_DNA"/>
</dbReference>
<protein>
    <submittedName>
        <fullName evidence="1">Uncharacterized protein</fullName>
    </submittedName>
</protein>
<gene>
    <name evidence="1" type="ORF">J2X31_002513</name>
</gene>
<reference evidence="1 2" key="1">
    <citation type="submission" date="2023-07" db="EMBL/GenBank/DDBJ databases">
        <title>Sorghum-associated microbial communities from plants grown in Nebraska, USA.</title>
        <authorList>
            <person name="Schachtman D."/>
        </authorList>
    </citation>
    <scope>NUCLEOTIDE SEQUENCE [LARGE SCALE GENOMIC DNA]</scope>
    <source>
        <strain evidence="1 2">3773</strain>
    </source>
</reference>
<name>A0ABU1TRL0_9FLAO</name>
<comment type="caution">
    <text evidence="1">The sequence shown here is derived from an EMBL/GenBank/DDBJ whole genome shotgun (WGS) entry which is preliminary data.</text>
</comment>